<dbReference type="AlphaFoldDB" id="A0A4Y2L673"/>
<name>A0A4Y2L673_ARAVE</name>
<evidence type="ECO:0000313" key="2">
    <source>
        <dbReference type="Proteomes" id="UP000499080"/>
    </source>
</evidence>
<keyword evidence="2" id="KW-1185">Reference proteome</keyword>
<accession>A0A4Y2L673</accession>
<organism evidence="1 2">
    <name type="scientific">Araneus ventricosus</name>
    <name type="common">Orbweaver spider</name>
    <name type="synonym">Epeira ventricosa</name>
    <dbReference type="NCBI Taxonomy" id="182803"/>
    <lineage>
        <taxon>Eukaryota</taxon>
        <taxon>Metazoa</taxon>
        <taxon>Ecdysozoa</taxon>
        <taxon>Arthropoda</taxon>
        <taxon>Chelicerata</taxon>
        <taxon>Arachnida</taxon>
        <taxon>Araneae</taxon>
        <taxon>Araneomorphae</taxon>
        <taxon>Entelegynae</taxon>
        <taxon>Araneoidea</taxon>
        <taxon>Araneidae</taxon>
        <taxon>Araneus</taxon>
    </lineage>
</organism>
<dbReference type="Proteomes" id="UP000499080">
    <property type="component" value="Unassembled WGS sequence"/>
</dbReference>
<sequence length="94" mass="10850">MTFLTTLGIPHHTLPIHLISPRVTSFYSPIAKVSLPHVSAEKYRSETVEATKVKATEVMKGLSENDLRHCFERWKIRMGWCRNSVGEYKVDYDI</sequence>
<reference evidence="1 2" key="1">
    <citation type="journal article" date="2019" name="Sci. Rep.">
        <title>Orb-weaving spider Araneus ventricosus genome elucidates the spidroin gene catalogue.</title>
        <authorList>
            <person name="Kono N."/>
            <person name="Nakamura H."/>
            <person name="Ohtoshi R."/>
            <person name="Moran D.A.P."/>
            <person name="Shinohara A."/>
            <person name="Yoshida Y."/>
            <person name="Fujiwara M."/>
            <person name="Mori M."/>
            <person name="Tomita M."/>
            <person name="Arakawa K."/>
        </authorList>
    </citation>
    <scope>NUCLEOTIDE SEQUENCE [LARGE SCALE GENOMIC DNA]</scope>
</reference>
<evidence type="ECO:0000313" key="1">
    <source>
        <dbReference type="EMBL" id="GBN09096.1"/>
    </source>
</evidence>
<gene>
    <name evidence="1" type="ORF">AVEN_155337_1</name>
</gene>
<protein>
    <submittedName>
        <fullName evidence="1">Uncharacterized protein</fullName>
    </submittedName>
</protein>
<comment type="caution">
    <text evidence="1">The sequence shown here is derived from an EMBL/GenBank/DDBJ whole genome shotgun (WGS) entry which is preliminary data.</text>
</comment>
<dbReference type="EMBL" id="BGPR01117144">
    <property type="protein sequence ID" value="GBN09096.1"/>
    <property type="molecule type" value="Genomic_DNA"/>
</dbReference>
<proteinExistence type="predicted"/>
<dbReference type="OrthoDB" id="6434393at2759"/>